<organism evidence="3 4">
    <name type="scientific">Mesorhizobium calcicola</name>
    <dbReference type="NCBI Taxonomy" id="1300310"/>
    <lineage>
        <taxon>Bacteria</taxon>
        <taxon>Pseudomonadati</taxon>
        <taxon>Pseudomonadota</taxon>
        <taxon>Alphaproteobacteria</taxon>
        <taxon>Hyphomicrobiales</taxon>
        <taxon>Phyllobacteriaceae</taxon>
        <taxon>Mesorhizobium</taxon>
    </lineage>
</organism>
<dbReference type="PANTHER" id="PTHR43796:SF2">
    <property type="entry name" value="CARBOXYNORSPERMIDINE SYNTHASE"/>
    <property type="match status" value="1"/>
</dbReference>
<dbReference type="RefSeq" id="WP_379019073.1">
    <property type="nucleotide sequence ID" value="NZ_JBHUGY010000020.1"/>
</dbReference>
<dbReference type="Pfam" id="PF03435">
    <property type="entry name" value="Sacchrp_dh_NADP"/>
    <property type="match status" value="1"/>
</dbReference>
<reference evidence="4" key="1">
    <citation type="journal article" date="2019" name="Int. J. Syst. Evol. Microbiol.">
        <title>The Global Catalogue of Microorganisms (GCM) 10K type strain sequencing project: providing services to taxonomists for standard genome sequencing and annotation.</title>
        <authorList>
            <consortium name="The Broad Institute Genomics Platform"/>
            <consortium name="The Broad Institute Genome Sequencing Center for Infectious Disease"/>
            <person name="Wu L."/>
            <person name="Ma J."/>
        </authorList>
    </citation>
    <scope>NUCLEOTIDE SEQUENCE [LARGE SCALE GENOMIC DNA]</scope>
    <source>
        <strain evidence="4">CGMCC 1.16226</strain>
    </source>
</reference>
<dbReference type="SUPFAM" id="SSF51735">
    <property type="entry name" value="NAD(P)-binding Rossmann-fold domains"/>
    <property type="match status" value="1"/>
</dbReference>
<dbReference type="InterPro" id="IPR005097">
    <property type="entry name" value="Sacchrp_dh_NADP-bd"/>
</dbReference>
<sequence length="571" mass="61921">MKLLIVGGYGTFGGRIVQLLENEPRLTLIVTGRSLARAEAWCRGRRAVAARLVPAVFDRDGDLAAQLASLRPDTLVDASGPFQAYGEGRYRLVEACIAKRVNYLDLADGSDFVAGVPDFDAAAKQAGLFVLSGVSSFPVLTAAVVRRLASDMARVDAIRGGIAPSPFAGVGENVIRAIAGYAGQPVALVRDGGKVLGHPLTEQMRTTIAPPGRMPLNDTLFSLVDVPDLRALAELWPQAKTIWMGAGPVPEVLHRALIGLAWLVRLRLLRSLSPMAPLMHWATNRLRRGEHRGGMFVEVTGASQTGTPVERSWHLLAEGDDGPLIPSMAVEALVRKALDGHSPTAGARAAVRDLELEDYEALFAARTIHTGFHHDTEAASPDRPLYADLLGDAWPGIPREIRAMHGHARMAEGRASVERGRNVVGRLMASLIGFPKASADIAVEVRFDIDKDGETWTRTFGPHSFSSRQFAGRGRSHRLLCERFGPLTFAMALVTEDGQLKLVLRRWAVLGLPLPMWLCPRSTSFETVEGGRFRFHVEISHPLTGLIVRYRGWLEPVDSHGSSETVSALAG</sequence>
<name>A0ABW4WCM6_9HYPH</name>
<dbReference type="Proteomes" id="UP001597349">
    <property type="component" value="Unassembled WGS sequence"/>
</dbReference>
<feature type="domain" description="Saccharopine dehydrogenase NADP binding" evidence="1">
    <location>
        <begin position="4"/>
        <end position="107"/>
    </location>
</feature>
<dbReference type="EMBL" id="JBHUGY010000020">
    <property type="protein sequence ID" value="MFD2053956.1"/>
    <property type="molecule type" value="Genomic_DNA"/>
</dbReference>
<evidence type="ECO:0000259" key="1">
    <source>
        <dbReference type="Pfam" id="PF03435"/>
    </source>
</evidence>
<comment type="caution">
    <text evidence="3">The sequence shown here is derived from an EMBL/GenBank/DDBJ whole genome shotgun (WGS) entry which is preliminary data.</text>
</comment>
<proteinExistence type="predicted"/>
<evidence type="ECO:0000259" key="2">
    <source>
        <dbReference type="Pfam" id="PF13761"/>
    </source>
</evidence>
<evidence type="ECO:0000313" key="3">
    <source>
        <dbReference type="EMBL" id="MFD2053956.1"/>
    </source>
</evidence>
<accession>A0ABW4WCM6</accession>
<gene>
    <name evidence="3" type="ORF">ACFSQT_12910</name>
</gene>
<keyword evidence="4" id="KW-1185">Reference proteome</keyword>
<dbReference type="InterPro" id="IPR025311">
    <property type="entry name" value="DUF4166"/>
</dbReference>
<dbReference type="PANTHER" id="PTHR43796">
    <property type="entry name" value="CARBOXYNORSPERMIDINE SYNTHASE"/>
    <property type="match status" value="1"/>
</dbReference>
<dbReference type="Pfam" id="PF13761">
    <property type="entry name" value="DUF4166"/>
    <property type="match status" value="1"/>
</dbReference>
<evidence type="ECO:0000313" key="4">
    <source>
        <dbReference type="Proteomes" id="UP001597349"/>
    </source>
</evidence>
<dbReference type="Gene3D" id="3.40.50.720">
    <property type="entry name" value="NAD(P)-binding Rossmann-like Domain"/>
    <property type="match status" value="1"/>
</dbReference>
<feature type="domain" description="DUF4166" evidence="2">
    <location>
        <begin position="399"/>
        <end position="554"/>
    </location>
</feature>
<protein>
    <submittedName>
        <fullName evidence="3">DUF4166 domain-containing protein</fullName>
    </submittedName>
</protein>
<dbReference type="InterPro" id="IPR036291">
    <property type="entry name" value="NAD(P)-bd_dom_sf"/>
</dbReference>